<dbReference type="AlphaFoldDB" id="A0A8T0TNR1"/>
<keyword evidence="3" id="KW-1185">Reference proteome</keyword>
<gene>
    <name evidence="2" type="ORF">PVAP13_4KG409100</name>
</gene>
<keyword evidence="1" id="KW-1133">Transmembrane helix</keyword>
<dbReference type="PANTHER" id="PTHR33994">
    <property type="entry name" value="OS04G0515000 PROTEIN"/>
    <property type="match status" value="1"/>
</dbReference>
<accession>A0A8T0TNR1</accession>
<name>A0A8T0TNR1_PANVG</name>
<organism evidence="2 3">
    <name type="scientific">Panicum virgatum</name>
    <name type="common">Blackwell switchgrass</name>
    <dbReference type="NCBI Taxonomy" id="38727"/>
    <lineage>
        <taxon>Eukaryota</taxon>
        <taxon>Viridiplantae</taxon>
        <taxon>Streptophyta</taxon>
        <taxon>Embryophyta</taxon>
        <taxon>Tracheophyta</taxon>
        <taxon>Spermatophyta</taxon>
        <taxon>Magnoliopsida</taxon>
        <taxon>Liliopsida</taxon>
        <taxon>Poales</taxon>
        <taxon>Poaceae</taxon>
        <taxon>PACMAD clade</taxon>
        <taxon>Panicoideae</taxon>
        <taxon>Panicodae</taxon>
        <taxon>Paniceae</taxon>
        <taxon>Panicinae</taxon>
        <taxon>Panicum</taxon>
        <taxon>Panicum sect. Hiantes</taxon>
    </lineage>
</organism>
<protein>
    <recommendedName>
        <fullName evidence="4">Late embryogenesis abundant protein LEA-2 subgroup domain-containing protein</fullName>
    </recommendedName>
</protein>
<evidence type="ECO:0000313" key="2">
    <source>
        <dbReference type="EMBL" id="KAG2613672.1"/>
    </source>
</evidence>
<feature type="transmembrane region" description="Helical" evidence="1">
    <location>
        <begin position="39"/>
        <end position="57"/>
    </location>
</feature>
<reference evidence="2" key="1">
    <citation type="submission" date="2020-05" db="EMBL/GenBank/DDBJ databases">
        <title>WGS assembly of Panicum virgatum.</title>
        <authorList>
            <person name="Lovell J.T."/>
            <person name="Jenkins J."/>
            <person name="Shu S."/>
            <person name="Juenger T.E."/>
            <person name="Schmutz J."/>
        </authorList>
    </citation>
    <scope>NUCLEOTIDE SEQUENCE</scope>
    <source>
        <strain evidence="2">AP13</strain>
    </source>
</reference>
<evidence type="ECO:0000313" key="3">
    <source>
        <dbReference type="Proteomes" id="UP000823388"/>
    </source>
</evidence>
<keyword evidence="1" id="KW-0812">Transmembrane</keyword>
<proteinExistence type="predicted"/>
<keyword evidence="1" id="KW-0472">Membrane</keyword>
<evidence type="ECO:0008006" key="4">
    <source>
        <dbReference type="Google" id="ProtNLM"/>
    </source>
</evidence>
<comment type="caution">
    <text evidence="2">The sequence shown here is derived from an EMBL/GenBank/DDBJ whole genome shotgun (WGS) entry which is preliminary data.</text>
</comment>
<evidence type="ECO:0000256" key="1">
    <source>
        <dbReference type="SAM" id="Phobius"/>
    </source>
</evidence>
<dbReference type="PANTHER" id="PTHR33994:SF34">
    <property type="entry name" value="LATE EMBRYOGENESIS ABUNDANT PROTEIN LEA-2 SUBGROUP DOMAIN-CONTAINING PROTEIN"/>
    <property type="match status" value="1"/>
</dbReference>
<dbReference type="Proteomes" id="UP000823388">
    <property type="component" value="Chromosome 4K"/>
</dbReference>
<sequence>MAAIADESDVLWKAMMDDGMDHRPWWPRVRRLCRTARDLLAAAAAAAFLIWVAQYFIDVRKVARFSVDLAGMEGLNATGGRTVSPAFVLTARVENPRALVPWCSAGGQAVVSYGGVSLAWGPVPAFCAPAKGSAELAVAAEGRGVGLSDGLRRALVAEWSAGTARAVVEMKLLYDGNGWSGTPAYEGVSLVRRQLTLPGQGPHEHGLCLYGRVRLECM</sequence>
<dbReference type="EMBL" id="CM029043">
    <property type="protein sequence ID" value="KAG2613672.1"/>
    <property type="molecule type" value="Genomic_DNA"/>
</dbReference>